<evidence type="ECO:0000256" key="2">
    <source>
        <dbReference type="SAM" id="Phobius"/>
    </source>
</evidence>
<keyword evidence="2" id="KW-1133">Transmembrane helix</keyword>
<keyword evidence="2" id="KW-0812">Transmembrane</keyword>
<gene>
    <name evidence="4" type="ORF">MEDL_5548</name>
</gene>
<dbReference type="OrthoDB" id="6115543at2759"/>
<dbReference type="AlphaFoldDB" id="A0A8S3Q3Y6"/>
<keyword evidence="5" id="KW-1185">Reference proteome</keyword>
<proteinExistence type="predicted"/>
<dbReference type="Proteomes" id="UP000683360">
    <property type="component" value="Unassembled WGS sequence"/>
</dbReference>
<feature type="signal peptide" evidence="3">
    <location>
        <begin position="1"/>
        <end position="24"/>
    </location>
</feature>
<keyword evidence="3" id="KW-0732">Signal</keyword>
<feature type="region of interest" description="Disordered" evidence="1">
    <location>
        <begin position="382"/>
        <end position="406"/>
    </location>
</feature>
<evidence type="ECO:0000313" key="4">
    <source>
        <dbReference type="EMBL" id="CAG2190228.1"/>
    </source>
</evidence>
<feature type="chain" id="PRO_5035845981" evidence="3">
    <location>
        <begin position="25"/>
        <end position="426"/>
    </location>
</feature>
<reference evidence="4" key="1">
    <citation type="submission" date="2021-03" db="EMBL/GenBank/DDBJ databases">
        <authorList>
            <person name="Bekaert M."/>
        </authorList>
    </citation>
    <scope>NUCLEOTIDE SEQUENCE</scope>
</reference>
<keyword evidence="2" id="KW-0472">Membrane</keyword>
<feature type="transmembrane region" description="Helical" evidence="2">
    <location>
        <begin position="237"/>
        <end position="261"/>
    </location>
</feature>
<evidence type="ECO:0000256" key="3">
    <source>
        <dbReference type="SAM" id="SignalP"/>
    </source>
</evidence>
<organism evidence="4 5">
    <name type="scientific">Mytilus edulis</name>
    <name type="common">Blue mussel</name>
    <dbReference type="NCBI Taxonomy" id="6550"/>
    <lineage>
        <taxon>Eukaryota</taxon>
        <taxon>Metazoa</taxon>
        <taxon>Spiralia</taxon>
        <taxon>Lophotrochozoa</taxon>
        <taxon>Mollusca</taxon>
        <taxon>Bivalvia</taxon>
        <taxon>Autobranchia</taxon>
        <taxon>Pteriomorphia</taxon>
        <taxon>Mytilida</taxon>
        <taxon>Mytiloidea</taxon>
        <taxon>Mytilidae</taxon>
        <taxon>Mytilinae</taxon>
        <taxon>Mytilus</taxon>
    </lineage>
</organism>
<dbReference type="EMBL" id="CAJPWZ010000320">
    <property type="protein sequence ID" value="CAG2190228.1"/>
    <property type="molecule type" value="Genomic_DNA"/>
</dbReference>
<evidence type="ECO:0000256" key="1">
    <source>
        <dbReference type="SAM" id="MobiDB-lite"/>
    </source>
</evidence>
<comment type="caution">
    <text evidence="4">The sequence shown here is derived from an EMBL/GenBank/DDBJ whole genome shotgun (WGS) entry which is preliminary data.</text>
</comment>
<accession>A0A8S3Q3Y6</accession>
<protein>
    <submittedName>
        <fullName evidence="4">Uncharacterized protein</fullName>
    </submittedName>
</protein>
<sequence length="426" mass="47148">MKITSCTYLLSRILLLAVISELGAVDDPCSLKGTKYDDNIVADMCTGDFAVEDSEDGRNLKNSVIVRVVKQKANCTCRVSLTNITGNYSVHMKRYKNRPSSVPSTPTCGLAIDVNYHEVTGFKSNLEPIQCTNGSDKRHIILENNSVIELKSRFVGGNFTRGYCIMIYRGDKSNDSKVQLNIKCDDPDKTTTHVSAATTYKDSLQYEEKIVPTAGTEDNDKTVPKKENNQEDKKLELYIYIGAGAGGVLVIIAVVMIILCIRKRSKKKTINGEQTTHDSNDPDSDNGELKDNILYVSSDQQDIIEDGNYHMVDLGQKGGVNESRSSKVEYSTADGNYSLIGSPDTKHKPKAAVNFRESDNQTQHIFIVENSNDEYAVVDKGRKSESVKHASPLVKNSSKKDMEMSGLHVDQTYAVVDKTNRSKADE</sequence>
<evidence type="ECO:0000313" key="5">
    <source>
        <dbReference type="Proteomes" id="UP000683360"/>
    </source>
</evidence>
<feature type="region of interest" description="Disordered" evidence="1">
    <location>
        <begin position="269"/>
        <end position="290"/>
    </location>
</feature>
<name>A0A8S3Q3Y6_MYTED</name>